<dbReference type="PANTHER" id="PTHR31001:SF79">
    <property type="entry name" value="ZN(II)2CYS6 TRANSCRIPTION FACTOR (EUROFUNG)"/>
    <property type="match status" value="1"/>
</dbReference>
<dbReference type="GO" id="GO:0006351">
    <property type="term" value="P:DNA-templated transcription"/>
    <property type="evidence" value="ECO:0007669"/>
    <property type="project" value="InterPro"/>
</dbReference>
<comment type="subcellular location">
    <subcellularLocation>
        <location evidence="1">Nucleus</location>
    </subcellularLocation>
</comment>
<keyword evidence="10" id="KW-1185">Reference proteome</keyword>
<keyword evidence="6" id="KW-0539">Nucleus</keyword>
<accession>B6QBN2</accession>
<dbReference type="InterPro" id="IPR001138">
    <property type="entry name" value="Zn2Cys6_DnaBD"/>
</dbReference>
<evidence type="ECO:0000256" key="3">
    <source>
        <dbReference type="ARBA" id="ARBA00023015"/>
    </source>
</evidence>
<dbReference type="InterPro" id="IPR050613">
    <property type="entry name" value="Sec_Metabolite_Reg"/>
</dbReference>
<feature type="compositionally biased region" description="Polar residues" evidence="7">
    <location>
        <begin position="965"/>
        <end position="974"/>
    </location>
</feature>
<dbReference type="HOGENOM" id="CLU_006197_0_0_1"/>
<dbReference type="Proteomes" id="UP000001294">
    <property type="component" value="Unassembled WGS sequence"/>
</dbReference>
<dbReference type="STRING" id="441960.B6QBN2"/>
<feature type="region of interest" description="Disordered" evidence="7">
    <location>
        <begin position="76"/>
        <end position="111"/>
    </location>
</feature>
<feature type="compositionally biased region" description="Low complexity" evidence="7">
    <location>
        <begin position="1"/>
        <end position="14"/>
    </location>
</feature>
<dbReference type="Pfam" id="PF00172">
    <property type="entry name" value="Zn_clus"/>
    <property type="match status" value="1"/>
</dbReference>
<dbReference type="EMBL" id="DS995900">
    <property type="protein sequence ID" value="EEA26473.1"/>
    <property type="molecule type" value="Genomic_DNA"/>
</dbReference>
<keyword evidence="5" id="KW-0804">Transcription</keyword>
<dbReference type="GO" id="GO:0008270">
    <property type="term" value="F:zinc ion binding"/>
    <property type="evidence" value="ECO:0007669"/>
    <property type="project" value="InterPro"/>
</dbReference>
<feature type="region of interest" description="Disordered" evidence="7">
    <location>
        <begin position="1"/>
        <end position="22"/>
    </location>
</feature>
<proteinExistence type="predicted"/>
<evidence type="ECO:0000313" key="9">
    <source>
        <dbReference type="EMBL" id="EEA26473.1"/>
    </source>
</evidence>
<dbReference type="Gene3D" id="4.10.240.10">
    <property type="entry name" value="Zn(2)-C6 fungal-type DNA-binding domain"/>
    <property type="match status" value="1"/>
</dbReference>
<feature type="region of interest" description="Disordered" evidence="7">
    <location>
        <begin position="892"/>
        <end position="913"/>
    </location>
</feature>
<evidence type="ECO:0000256" key="7">
    <source>
        <dbReference type="SAM" id="MobiDB-lite"/>
    </source>
</evidence>
<dbReference type="PANTHER" id="PTHR31001">
    <property type="entry name" value="UNCHARACTERIZED TRANSCRIPTIONAL REGULATORY PROTEIN"/>
    <property type="match status" value="1"/>
</dbReference>
<sequence length="1135" mass="124911">MSESTLESRSSSSRHLVGGGRQITRNRASYSCHTCRRRKVKCDKIHPICGNCSKNGAECVYDTGTLKKHDEIDADDEHNHHGVKRRRQMLRSVDEADEDSKNTIGERGQADFKGGSQAIAAQLNKLTSMIENLSKAKGPLPVEEMSRQLQAISQDVDQQTSIGSRIALSQTSASNKMSSSRDTSPRRTGDSSGDEFPVPAGNATDPVDPVGLNLGHLSLEDGRSRYVGTTYWAYISDEINELNQLLREQHESREVPPSNDGATDAIMVSVDQPMATNPSYPPGRHQYRSLTGGHQLNRALLFSGESPTALDKNVEPYMLEDMPTRRQSDILYKGFMSGVHAISPVLHPPTILQSYYAFWDWYDHGSYSGERCPDTTFIPLLYAMWHGGSVTISIHTIKAEFPNVSGRSELCDPLHDHVVTWLDKISFPRNPSLHGLVAFLITKTILSREEEPLASSLFISTVLRVAQAMGLHRDPAQFGIKSSEAETRRRIWWHIIHMDGVVAMSSGLPPLVCDESYWDVRETSEVKDTLLGTPQAEQYSRLVESNLRPPDNPDDPTVCDGNSMVNVFYLCARGKYVMARAVRRIMKIQLGTKPVTGRDMEELRSILVDLQFQLNSLINRIPLAQHPNSFGSTSTSPGKAVLTPPQGRIEQGLLPDDGPGGCSEQYHTPVLVAFHKWARILLSLFLDKAFCVAYQPFLKNARSRIWPTARQGALRHCHGFMEKFIALATDPDFQPFQWSWPGNHQPMHATMIMLIDLYERPSSPEALRSRAFIDKIFSISGPDGGVVGGEDGVTTARPLKDGGREAWDMMRRLREKAWQKAGLNPQQLWTEQAQIQAGVGHNSTRTTQRSSHARRPIDTATSLVAKPAGDSQVADFNRRFFEMTRNHVLPNPVVSSLRQKSQAQAGPSPVLSRSNVPMFATQLQPQPQLTNVSPPTAGFMPNPSLDGQSLDATLALANLASGTMVSSSNPQTFIQQRPQQQPYRQPTQPSQTYPIMQTASPSSSSPSATNTTTFSPLNSPQTTPAAVAAVTTSPSAGALSAPTPPSMIDPNLTFDWDQWDAVFGQQLPMADELVELDPVAGGLGLGMLNSNDLGIESFAHSTQNIGFGNNVGGGGGEMATTPASDVWRDFETWQY</sequence>
<feature type="domain" description="Zn(2)-C6 fungal-type" evidence="8">
    <location>
        <begin position="31"/>
        <end position="61"/>
    </location>
</feature>
<keyword evidence="2" id="KW-0479">Metal-binding</keyword>
<evidence type="ECO:0000313" key="10">
    <source>
        <dbReference type="Proteomes" id="UP000001294"/>
    </source>
</evidence>
<evidence type="ECO:0000256" key="2">
    <source>
        <dbReference type="ARBA" id="ARBA00022723"/>
    </source>
</evidence>
<name>B6QBN2_TALMQ</name>
<feature type="compositionally biased region" description="Polar residues" evidence="7">
    <location>
        <begin position="893"/>
        <end position="913"/>
    </location>
</feature>
<dbReference type="OrthoDB" id="3989227at2759"/>
<dbReference type="Pfam" id="PF04082">
    <property type="entry name" value="Fungal_trans"/>
    <property type="match status" value="1"/>
</dbReference>
<feature type="compositionally biased region" description="Polar residues" evidence="7">
    <location>
        <begin position="165"/>
        <end position="182"/>
    </location>
</feature>
<evidence type="ECO:0000256" key="4">
    <source>
        <dbReference type="ARBA" id="ARBA00023125"/>
    </source>
</evidence>
<organism evidence="9 10">
    <name type="scientific">Talaromyces marneffei (strain ATCC 18224 / CBS 334.59 / QM 7333)</name>
    <name type="common">Penicillium marneffei</name>
    <dbReference type="NCBI Taxonomy" id="441960"/>
    <lineage>
        <taxon>Eukaryota</taxon>
        <taxon>Fungi</taxon>
        <taxon>Dikarya</taxon>
        <taxon>Ascomycota</taxon>
        <taxon>Pezizomycotina</taxon>
        <taxon>Eurotiomycetes</taxon>
        <taxon>Eurotiomycetidae</taxon>
        <taxon>Eurotiales</taxon>
        <taxon>Trichocomaceae</taxon>
        <taxon>Talaromyces</taxon>
        <taxon>Talaromyces sect. Talaromyces</taxon>
    </lineage>
</organism>
<reference evidence="10" key="1">
    <citation type="journal article" date="2015" name="Genome Announc.">
        <title>Genome sequence of the AIDS-associated pathogen Penicillium marneffei (ATCC18224) and its near taxonomic relative Talaromyces stipitatus (ATCC10500).</title>
        <authorList>
            <person name="Nierman W.C."/>
            <person name="Fedorova-Abrams N.D."/>
            <person name="Andrianopoulos A."/>
        </authorList>
    </citation>
    <scope>NUCLEOTIDE SEQUENCE [LARGE SCALE GENOMIC DNA]</scope>
    <source>
        <strain evidence="10">ATCC 18224 / CBS 334.59 / QM 7333</strain>
    </source>
</reference>
<dbReference type="CDD" id="cd00067">
    <property type="entry name" value="GAL4"/>
    <property type="match status" value="1"/>
</dbReference>
<evidence type="ECO:0000256" key="1">
    <source>
        <dbReference type="ARBA" id="ARBA00004123"/>
    </source>
</evidence>
<dbReference type="GO" id="GO:0003677">
    <property type="term" value="F:DNA binding"/>
    <property type="evidence" value="ECO:0007669"/>
    <property type="project" value="UniProtKB-KW"/>
</dbReference>
<dbReference type="AlphaFoldDB" id="B6QBN2"/>
<evidence type="ECO:0000259" key="8">
    <source>
        <dbReference type="PROSITE" id="PS50048"/>
    </source>
</evidence>
<keyword evidence="4" id="KW-0238">DNA-binding</keyword>
<feature type="compositionally biased region" description="Low complexity" evidence="7">
    <location>
        <begin position="975"/>
        <end position="1030"/>
    </location>
</feature>
<dbReference type="InterPro" id="IPR036864">
    <property type="entry name" value="Zn2-C6_fun-type_DNA-bd_sf"/>
</dbReference>
<dbReference type="SMART" id="SM00906">
    <property type="entry name" value="Fungal_trans"/>
    <property type="match status" value="1"/>
</dbReference>
<dbReference type="SUPFAM" id="SSF57701">
    <property type="entry name" value="Zn2/Cys6 DNA-binding domain"/>
    <property type="match status" value="1"/>
</dbReference>
<dbReference type="GO" id="GO:0005634">
    <property type="term" value="C:nucleus"/>
    <property type="evidence" value="ECO:0007669"/>
    <property type="project" value="UniProtKB-SubCell"/>
</dbReference>
<dbReference type="VEuPathDB" id="FungiDB:PMAA_075420"/>
<protein>
    <submittedName>
        <fullName evidence="9">C6 transcription factor, putative</fullName>
    </submittedName>
</protein>
<evidence type="ECO:0000256" key="6">
    <source>
        <dbReference type="ARBA" id="ARBA00023242"/>
    </source>
</evidence>
<dbReference type="CDD" id="cd12148">
    <property type="entry name" value="fungal_TF_MHR"/>
    <property type="match status" value="1"/>
</dbReference>
<feature type="region of interest" description="Disordered" evidence="7">
    <location>
        <begin position="965"/>
        <end position="1030"/>
    </location>
</feature>
<dbReference type="PROSITE" id="PS00463">
    <property type="entry name" value="ZN2_CY6_FUNGAL_1"/>
    <property type="match status" value="1"/>
</dbReference>
<keyword evidence="3" id="KW-0805">Transcription regulation</keyword>
<evidence type="ECO:0000256" key="5">
    <source>
        <dbReference type="ARBA" id="ARBA00023163"/>
    </source>
</evidence>
<dbReference type="GO" id="GO:0000981">
    <property type="term" value="F:DNA-binding transcription factor activity, RNA polymerase II-specific"/>
    <property type="evidence" value="ECO:0007669"/>
    <property type="project" value="InterPro"/>
</dbReference>
<dbReference type="SMART" id="SM00066">
    <property type="entry name" value="GAL4"/>
    <property type="match status" value="1"/>
</dbReference>
<feature type="region of interest" description="Disordered" evidence="7">
    <location>
        <begin position="165"/>
        <end position="210"/>
    </location>
</feature>
<dbReference type="PhylomeDB" id="B6QBN2"/>
<gene>
    <name evidence="9" type="ORF">PMAA_075420</name>
</gene>
<dbReference type="InterPro" id="IPR007219">
    <property type="entry name" value="XnlR_reg_dom"/>
</dbReference>
<dbReference type="PROSITE" id="PS50048">
    <property type="entry name" value="ZN2_CY6_FUNGAL_2"/>
    <property type="match status" value="1"/>
</dbReference>